<keyword evidence="2" id="KW-0472">Membrane</keyword>
<protein>
    <submittedName>
        <fullName evidence="3">Uncharacterized protein</fullName>
    </submittedName>
</protein>
<dbReference type="EMBL" id="BAABGA010000091">
    <property type="protein sequence ID" value="GAA4468024.1"/>
    <property type="molecule type" value="Genomic_DNA"/>
</dbReference>
<accession>A0ABP8NJB6</accession>
<dbReference type="Proteomes" id="UP001500840">
    <property type="component" value="Unassembled WGS sequence"/>
</dbReference>
<reference evidence="4" key="1">
    <citation type="journal article" date="2019" name="Int. J. Syst. Evol. Microbiol.">
        <title>The Global Catalogue of Microorganisms (GCM) 10K type strain sequencing project: providing services to taxonomists for standard genome sequencing and annotation.</title>
        <authorList>
            <consortium name="The Broad Institute Genomics Platform"/>
            <consortium name="The Broad Institute Genome Sequencing Center for Infectious Disease"/>
            <person name="Wu L."/>
            <person name="Ma J."/>
        </authorList>
    </citation>
    <scope>NUCLEOTIDE SEQUENCE [LARGE SCALE GENOMIC DNA]</scope>
    <source>
        <strain evidence="4">JCM 17759</strain>
    </source>
</reference>
<keyword evidence="2" id="KW-0812">Transmembrane</keyword>
<comment type="caution">
    <text evidence="3">The sequence shown here is derived from an EMBL/GenBank/DDBJ whole genome shotgun (WGS) entry which is preliminary data.</text>
</comment>
<feature type="transmembrane region" description="Helical" evidence="2">
    <location>
        <begin position="12"/>
        <end position="39"/>
    </location>
</feature>
<gene>
    <name evidence="3" type="ORF">GCM10023156_58680</name>
</gene>
<evidence type="ECO:0000256" key="2">
    <source>
        <dbReference type="SAM" id="Phobius"/>
    </source>
</evidence>
<evidence type="ECO:0000256" key="1">
    <source>
        <dbReference type="SAM" id="MobiDB-lite"/>
    </source>
</evidence>
<organism evidence="3 4">
    <name type="scientific">Novipirellula rosea</name>
    <dbReference type="NCBI Taxonomy" id="1031540"/>
    <lineage>
        <taxon>Bacteria</taxon>
        <taxon>Pseudomonadati</taxon>
        <taxon>Planctomycetota</taxon>
        <taxon>Planctomycetia</taxon>
        <taxon>Pirellulales</taxon>
        <taxon>Pirellulaceae</taxon>
        <taxon>Novipirellula</taxon>
    </lineage>
</organism>
<feature type="region of interest" description="Disordered" evidence="1">
    <location>
        <begin position="109"/>
        <end position="134"/>
    </location>
</feature>
<evidence type="ECO:0000313" key="4">
    <source>
        <dbReference type="Proteomes" id="UP001500840"/>
    </source>
</evidence>
<proteinExistence type="predicted"/>
<keyword evidence="2" id="KW-1133">Transmembrane helix</keyword>
<evidence type="ECO:0000313" key="3">
    <source>
        <dbReference type="EMBL" id="GAA4468024.1"/>
    </source>
</evidence>
<dbReference type="RefSeq" id="WP_345327245.1">
    <property type="nucleotide sequence ID" value="NZ_BAABGA010000091.1"/>
</dbReference>
<name>A0ABP8NJB6_9BACT</name>
<sequence>MSHEPGHEPDAVWTRTIIGIGLGLFGLVVFAMVITGLTLKWLIPSSPPTGTDQVWKLQNRVPGVQSNQAYERERIVAEERAFLKQYAWQDDAHTIARIPIERAIEIQSDPALRSRHATVDNRPQNAGPPLEDSP</sequence>
<keyword evidence="4" id="KW-1185">Reference proteome</keyword>